<feature type="transmembrane region" description="Helical" evidence="8">
    <location>
        <begin position="169"/>
        <end position="189"/>
    </location>
</feature>
<evidence type="ECO:0000259" key="9">
    <source>
        <dbReference type="PROSITE" id="PS50850"/>
    </source>
</evidence>
<evidence type="ECO:0000256" key="3">
    <source>
        <dbReference type="ARBA" id="ARBA00022448"/>
    </source>
</evidence>
<comment type="caution">
    <text evidence="10">The sequence shown here is derived from an EMBL/GenBank/DDBJ whole genome shotgun (WGS) entry which is preliminary data.</text>
</comment>
<comment type="similarity">
    <text evidence="2 7">Belongs to the major facilitator superfamily. Sugar transporter (TC 2.A.1.1) family.</text>
</comment>
<protein>
    <recommendedName>
        <fullName evidence="9">Major facilitator superfamily (MFS) profile domain-containing protein</fullName>
    </recommendedName>
</protein>
<evidence type="ECO:0000256" key="6">
    <source>
        <dbReference type="ARBA" id="ARBA00023136"/>
    </source>
</evidence>
<dbReference type="EMBL" id="CAWUHD010000012">
    <property type="protein sequence ID" value="CAK7213968.1"/>
    <property type="molecule type" value="Genomic_DNA"/>
</dbReference>
<dbReference type="InterPro" id="IPR020846">
    <property type="entry name" value="MFS_dom"/>
</dbReference>
<sequence>MSAQEQPSKSWHIFARAKEDRPTPPQVYNWKMYTCAVFIAMNILAFGYETSFIGTTQTLPSFIRDFGLDKMFTSEKSNVTGNITSFFSVGAFFGAILFFYSLEFYGRRMTVLVSDLFFIEGAVISTAASGKIGLMYAGRIISGFGMGGAVAVVPTYISEISPPAIRGRMTGLFETTYQVGSLVGFWINFGITHHVNTDDSVAWRIPMGVQLIPAGIVVIGFFFIRESPTWLLKKGRDDEAVAVLSWLRDLPADHHYIHEDVAFVKAQLTLERAIGVDDNGRFSIFGYVRSVFREAMAKGVWNRFLLVFMICMWQPWCGAVAINYYSTTIFKSIGLDNTTLWTGIYGVIKAVSAIIFFTFFIDATGRKWPWIVSCLGCCVCQFYLAGYVKIFHPATGVAHSTSADAGGKAATAMIMLFGFLWSFGANGLPLIIASEVFPPGLRSVGGNFASTIVWLWSFVVTKSLPSMFTTMGYGVYIFTGIILVCAAIYAYFFIPETKGLRIDQMDQLFGGVGGQTVDYEKQLRVECVETTATDTKEIV</sequence>
<dbReference type="PRINTS" id="PR00171">
    <property type="entry name" value="SUGRTRNSPORT"/>
</dbReference>
<dbReference type="InterPro" id="IPR050360">
    <property type="entry name" value="MFS_Sugar_Transporters"/>
</dbReference>
<accession>A0ABP0B384</accession>
<comment type="subcellular location">
    <subcellularLocation>
        <location evidence="1">Membrane</location>
        <topology evidence="1">Multi-pass membrane protein</topology>
    </subcellularLocation>
</comment>
<organism evidence="10 11">
    <name type="scientific">Sporothrix eucalyptigena</name>
    <dbReference type="NCBI Taxonomy" id="1812306"/>
    <lineage>
        <taxon>Eukaryota</taxon>
        <taxon>Fungi</taxon>
        <taxon>Dikarya</taxon>
        <taxon>Ascomycota</taxon>
        <taxon>Pezizomycotina</taxon>
        <taxon>Sordariomycetes</taxon>
        <taxon>Sordariomycetidae</taxon>
        <taxon>Ophiostomatales</taxon>
        <taxon>Ophiostomataceae</taxon>
        <taxon>Sporothrix</taxon>
    </lineage>
</organism>
<feature type="transmembrane region" description="Helical" evidence="8">
    <location>
        <begin position="136"/>
        <end position="157"/>
    </location>
</feature>
<keyword evidence="4 8" id="KW-0812">Transmembrane</keyword>
<gene>
    <name evidence="10" type="ORF">SEUCBS140593_002028</name>
</gene>
<evidence type="ECO:0000256" key="8">
    <source>
        <dbReference type="SAM" id="Phobius"/>
    </source>
</evidence>
<keyword evidence="11" id="KW-1185">Reference proteome</keyword>
<dbReference type="PANTHER" id="PTHR48022">
    <property type="entry name" value="PLASTIDIC GLUCOSE TRANSPORTER 4"/>
    <property type="match status" value="1"/>
</dbReference>
<evidence type="ECO:0000256" key="4">
    <source>
        <dbReference type="ARBA" id="ARBA00022692"/>
    </source>
</evidence>
<dbReference type="Gene3D" id="1.20.1250.20">
    <property type="entry name" value="MFS general substrate transporter like domains"/>
    <property type="match status" value="1"/>
</dbReference>
<keyword evidence="6 8" id="KW-0472">Membrane</keyword>
<feature type="transmembrane region" description="Helical" evidence="8">
    <location>
        <begin position="30"/>
        <end position="48"/>
    </location>
</feature>
<dbReference type="InterPro" id="IPR036259">
    <property type="entry name" value="MFS_trans_sf"/>
</dbReference>
<dbReference type="InterPro" id="IPR005829">
    <property type="entry name" value="Sugar_transporter_CS"/>
</dbReference>
<evidence type="ECO:0000256" key="1">
    <source>
        <dbReference type="ARBA" id="ARBA00004141"/>
    </source>
</evidence>
<proteinExistence type="inferred from homology"/>
<feature type="domain" description="Major facilitator superfamily (MFS) profile" evidence="9">
    <location>
        <begin position="35"/>
        <end position="498"/>
    </location>
</feature>
<dbReference type="InterPro" id="IPR005828">
    <property type="entry name" value="MFS_sugar_transport-like"/>
</dbReference>
<feature type="transmembrane region" description="Helical" evidence="8">
    <location>
        <begin position="410"/>
        <end position="432"/>
    </location>
</feature>
<dbReference type="PANTHER" id="PTHR48022:SF60">
    <property type="entry name" value="MAJOR FACILITATOR SUPERFAMILY (MFS) PROFILE DOMAIN-CONTAINING PROTEIN"/>
    <property type="match status" value="1"/>
</dbReference>
<evidence type="ECO:0000313" key="10">
    <source>
        <dbReference type="EMBL" id="CAK7213968.1"/>
    </source>
</evidence>
<keyword evidence="3 7" id="KW-0813">Transport</keyword>
<dbReference type="InterPro" id="IPR003663">
    <property type="entry name" value="Sugar/inositol_transpt"/>
</dbReference>
<feature type="transmembrane region" description="Helical" evidence="8">
    <location>
        <begin position="368"/>
        <end position="390"/>
    </location>
</feature>
<feature type="transmembrane region" description="Helical" evidence="8">
    <location>
        <begin position="444"/>
        <end position="461"/>
    </location>
</feature>
<feature type="transmembrane region" description="Helical" evidence="8">
    <location>
        <begin position="338"/>
        <end position="361"/>
    </location>
</feature>
<feature type="transmembrane region" description="Helical" evidence="8">
    <location>
        <begin position="201"/>
        <end position="224"/>
    </location>
</feature>
<evidence type="ECO:0000256" key="5">
    <source>
        <dbReference type="ARBA" id="ARBA00022989"/>
    </source>
</evidence>
<reference evidence="10 11" key="1">
    <citation type="submission" date="2024-01" db="EMBL/GenBank/DDBJ databases">
        <authorList>
            <person name="Allen C."/>
            <person name="Tagirdzhanova G."/>
        </authorList>
    </citation>
    <scope>NUCLEOTIDE SEQUENCE [LARGE SCALE GENOMIC DNA]</scope>
</reference>
<dbReference type="NCBIfam" id="TIGR00879">
    <property type="entry name" value="SP"/>
    <property type="match status" value="1"/>
</dbReference>
<feature type="transmembrane region" description="Helical" evidence="8">
    <location>
        <begin position="109"/>
        <end position="130"/>
    </location>
</feature>
<dbReference type="SUPFAM" id="SSF103473">
    <property type="entry name" value="MFS general substrate transporter"/>
    <property type="match status" value="1"/>
</dbReference>
<keyword evidence="5 8" id="KW-1133">Transmembrane helix</keyword>
<evidence type="ECO:0000256" key="2">
    <source>
        <dbReference type="ARBA" id="ARBA00010992"/>
    </source>
</evidence>
<dbReference type="Pfam" id="PF00083">
    <property type="entry name" value="Sugar_tr"/>
    <property type="match status" value="1"/>
</dbReference>
<evidence type="ECO:0000313" key="11">
    <source>
        <dbReference type="Proteomes" id="UP001642482"/>
    </source>
</evidence>
<feature type="transmembrane region" description="Helical" evidence="8">
    <location>
        <begin position="83"/>
        <end position="102"/>
    </location>
</feature>
<dbReference type="Proteomes" id="UP001642482">
    <property type="component" value="Unassembled WGS sequence"/>
</dbReference>
<dbReference type="PROSITE" id="PS00217">
    <property type="entry name" value="SUGAR_TRANSPORT_2"/>
    <property type="match status" value="1"/>
</dbReference>
<evidence type="ECO:0000256" key="7">
    <source>
        <dbReference type="RuleBase" id="RU003346"/>
    </source>
</evidence>
<feature type="transmembrane region" description="Helical" evidence="8">
    <location>
        <begin position="304"/>
        <end position="326"/>
    </location>
</feature>
<dbReference type="PROSITE" id="PS50850">
    <property type="entry name" value="MFS"/>
    <property type="match status" value="1"/>
</dbReference>
<name>A0ABP0B384_9PEZI</name>
<feature type="transmembrane region" description="Helical" evidence="8">
    <location>
        <begin position="473"/>
        <end position="494"/>
    </location>
</feature>